<keyword evidence="2" id="KW-1185">Reference proteome</keyword>
<organism evidence="1 2">
    <name type="scientific">Avena sativa</name>
    <name type="common">Oat</name>
    <dbReference type="NCBI Taxonomy" id="4498"/>
    <lineage>
        <taxon>Eukaryota</taxon>
        <taxon>Viridiplantae</taxon>
        <taxon>Streptophyta</taxon>
        <taxon>Embryophyta</taxon>
        <taxon>Tracheophyta</taxon>
        <taxon>Spermatophyta</taxon>
        <taxon>Magnoliopsida</taxon>
        <taxon>Liliopsida</taxon>
        <taxon>Poales</taxon>
        <taxon>Poaceae</taxon>
        <taxon>BOP clade</taxon>
        <taxon>Pooideae</taxon>
        <taxon>Poodae</taxon>
        <taxon>Poeae</taxon>
        <taxon>Poeae Chloroplast Group 1 (Aveneae type)</taxon>
        <taxon>Aveninae</taxon>
        <taxon>Avena</taxon>
    </lineage>
</organism>
<proteinExistence type="predicted"/>
<evidence type="ECO:0000313" key="2">
    <source>
        <dbReference type="Proteomes" id="UP001732700"/>
    </source>
</evidence>
<accession>A0ACD5YAJ4</accession>
<reference evidence="1" key="2">
    <citation type="submission" date="2025-09" db="UniProtKB">
        <authorList>
            <consortium name="EnsemblPlants"/>
        </authorList>
    </citation>
    <scope>IDENTIFICATION</scope>
</reference>
<dbReference type="Proteomes" id="UP001732700">
    <property type="component" value="Chromosome 5D"/>
</dbReference>
<protein>
    <submittedName>
        <fullName evidence="1">Uncharacterized protein</fullName>
    </submittedName>
</protein>
<reference evidence="1" key="1">
    <citation type="submission" date="2021-05" db="EMBL/GenBank/DDBJ databases">
        <authorList>
            <person name="Scholz U."/>
            <person name="Mascher M."/>
            <person name="Fiebig A."/>
        </authorList>
    </citation>
    <scope>NUCLEOTIDE SEQUENCE [LARGE SCALE GENOMIC DNA]</scope>
</reference>
<sequence length="247" mass="27308">MAEQLPSVPEESMDCSTAAYPPRSVYRDWIRTVAVSGMQIRSPFSHSQSGHSGSSYSSNSGASNSYPSNNSGCSSGSALSAAAADFGINELKTIARQMVSDGYTQRMVQAAFDYGGDPDRAVEIRFFEIAPLEPAFDRALESWFLELDVAWVLPIRQGHGSQWQLHLQDNSLQELVQRWIRGLTVTIFTLVELLSIQHEMTSVARFGEASISKMLVFVDAIVPALKTQEDLRALLDMYICVRKAMES</sequence>
<evidence type="ECO:0000313" key="1">
    <source>
        <dbReference type="EnsemblPlants" id="AVESA.00010b.r2.5DG0938540.1.CDS.1"/>
    </source>
</evidence>
<dbReference type="EnsemblPlants" id="AVESA.00010b.r2.5DG0938540.1">
    <property type="protein sequence ID" value="AVESA.00010b.r2.5DG0938540.1.CDS.1"/>
    <property type="gene ID" value="AVESA.00010b.r2.5DG0938540"/>
</dbReference>
<name>A0ACD5YAJ4_AVESA</name>